<dbReference type="SUPFAM" id="SSF52833">
    <property type="entry name" value="Thioredoxin-like"/>
    <property type="match status" value="1"/>
</dbReference>
<accession>U7QDV4</accession>
<dbReference type="Gene3D" id="3.40.30.10">
    <property type="entry name" value="Glutaredoxin"/>
    <property type="match status" value="1"/>
</dbReference>
<dbReference type="Pfam" id="PF01257">
    <property type="entry name" value="2Fe-2S_thioredx"/>
    <property type="match status" value="1"/>
</dbReference>
<evidence type="ECO:0000313" key="1">
    <source>
        <dbReference type="EMBL" id="ERT06059.1"/>
    </source>
</evidence>
<dbReference type="EMBL" id="AUZM01000043">
    <property type="protein sequence ID" value="ERT06059.1"/>
    <property type="molecule type" value="Genomic_DNA"/>
</dbReference>
<comment type="caution">
    <text evidence="1">The sequence shown here is derived from an EMBL/GenBank/DDBJ whole genome shotgun (WGS) entry which is preliminary data.</text>
</comment>
<dbReference type="CDD" id="cd02980">
    <property type="entry name" value="TRX_Fd_family"/>
    <property type="match status" value="1"/>
</dbReference>
<organism evidence="1 2">
    <name type="scientific">Lyngbya aestuarii BL J</name>
    <dbReference type="NCBI Taxonomy" id="1348334"/>
    <lineage>
        <taxon>Bacteria</taxon>
        <taxon>Bacillati</taxon>
        <taxon>Cyanobacteriota</taxon>
        <taxon>Cyanophyceae</taxon>
        <taxon>Oscillatoriophycideae</taxon>
        <taxon>Oscillatoriales</taxon>
        <taxon>Microcoleaceae</taxon>
        <taxon>Lyngbya</taxon>
    </lineage>
</organism>
<dbReference type="AlphaFoldDB" id="U7QDV4"/>
<dbReference type="InterPro" id="IPR036249">
    <property type="entry name" value="Thioredoxin-like_sf"/>
</dbReference>
<evidence type="ECO:0000313" key="2">
    <source>
        <dbReference type="Proteomes" id="UP000017127"/>
    </source>
</evidence>
<sequence>MSKTDKKITEFNFDGQVTYVFFDGSKPKYLQLMTSEGLHLIKLSKESRSICERLLIPGRQVQVSGIKKYDPKSSKIKLKAEQVIALSEAGEASSSPCSSQKAAKKTCAGKKAQILVCDKSDCRKKGGSHLCSALETAVQEQGLEEQVTIKKTGCLKRCKAGPNVVMMPDKTRYSRVSAKELPKLIAKHF</sequence>
<gene>
    <name evidence="1" type="ORF">M595_3954</name>
</gene>
<dbReference type="RefSeq" id="WP_023067696.1">
    <property type="nucleotide sequence ID" value="NZ_AUZM01000043.1"/>
</dbReference>
<protein>
    <submittedName>
        <fullName evidence="1">Respiratory-chain NADH dehydrogenase 24 Kd subunit</fullName>
    </submittedName>
</protein>
<keyword evidence="2" id="KW-1185">Reference proteome</keyword>
<name>U7QDV4_9CYAN</name>
<proteinExistence type="predicted"/>
<dbReference type="OrthoDB" id="465045at2"/>
<reference evidence="1 2" key="1">
    <citation type="journal article" date="2013" name="Front. Microbiol.">
        <title>Comparative genomic analyses of the cyanobacterium, Lyngbya aestuarii BL J, a powerful hydrogen producer.</title>
        <authorList>
            <person name="Kothari A."/>
            <person name="Vaughn M."/>
            <person name="Garcia-Pichel F."/>
        </authorList>
    </citation>
    <scope>NUCLEOTIDE SEQUENCE [LARGE SCALE GENOMIC DNA]</scope>
    <source>
        <strain evidence="1 2">BL J</strain>
    </source>
</reference>
<dbReference type="Proteomes" id="UP000017127">
    <property type="component" value="Unassembled WGS sequence"/>
</dbReference>